<dbReference type="InterPro" id="IPR036691">
    <property type="entry name" value="Endo/exonu/phosph_ase_sf"/>
</dbReference>
<evidence type="ECO:0000313" key="6">
    <source>
        <dbReference type="Proteomes" id="UP000256345"/>
    </source>
</evidence>
<keyword evidence="6" id="KW-1185">Reference proteome</keyword>
<feature type="region of interest" description="Disordered" evidence="1">
    <location>
        <begin position="1"/>
        <end position="107"/>
    </location>
</feature>
<dbReference type="Pfam" id="PF03372">
    <property type="entry name" value="Exo_endo_phos"/>
    <property type="match status" value="1"/>
</dbReference>
<dbReference type="KEGG" id="age:AA314_00799"/>
<sequence>MSLWSPATRKAYLQRTAPKSSARTEPPQKPAARPATPQKPAAQLRFQDSFTPAPRSGGGSSRKLDLNPSPIREGYSEPIRPSEVPPARQGGTGILTLNTANGAGEQYNDPKNREAQAELIRQSGASIIGFQEVDVGLERSEGVNTALDVVARFEPGFSVFTEKKMKPVDIHHEPVSLPAIREGHDGTTLYQTEEGTLVTGESFSGDDRGGLGTSSTESTYGNAIYVAAPQQVTEAYTVALPSYFNVEGDGQPGSIVQGASPEELAALADGQLTPEERDRLGADNERLRDLPNAGNLVSSEPRSALVTRVRNPDGTEQTIINVHVAVEPEALRDAQLAYIAQLAAAESKGPPAREVVVMGDFNSYSDQVAEHFEAVGLEQVVGGPSEDGANIDQIWTTAGVNTRNSAQVETEVSFDPNPDNQNTTERETRDTTDHDYAGYTEIF</sequence>
<proteinExistence type="predicted"/>
<dbReference type="EMBL" id="CP011509">
    <property type="protein sequence ID" value="AKI99172.1"/>
    <property type="molecule type" value="Genomic_DNA"/>
</dbReference>
<reference evidence="4 6" key="2">
    <citation type="submission" date="2018-08" db="EMBL/GenBank/DDBJ databases">
        <title>Genomic Encyclopedia of Archaeal and Bacterial Type Strains, Phase II (KMG-II): from individual species to whole genera.</title>
        <authorList>
            <person name="Goeker M."/>
        </authorList>
    </citation>
    <scope>NUCLEOTIDE SEQUENCE [LARGE SCALE GENOMIC DNA]</scope>
    <source>
        <strain evidence="4 6">DSM 2261</strain>
    </source>
</reference>
<protein>
    <submittedName>
        <fullName evidence="4">Endonuclease/exonuclease/phosphatase family protein</fullName>
    </submittedName>
</protein>
<evidence type="ECO:0000313" key="3">
    <source>
        <dbReference type="EMBL" id="AKI99172.1"/>
    </source>
</evidence>
<evidence type="ECO:0000313" key="5">
    <source>
        <dbReference type="Proteomes" id="UP000035579"/>
    </source>
</evidence>
<gene>
    <name evidence="3" type="ORF">AA314_00799</name>
    <name evidence="4" type="ORF">ATI61_106547</name>
</gene>
<dbReference type="GO" id="GO:0004519">
    <property type="term" value="F:endonuclease activity"/>
    <property type="evidence" value="ECO:0007669"/>
    <property type="project" value="UniProtKB-KW"/>
</dbReference>
<dbReference type="RefSeq" id="WP_047854341.1">
    <property type="nucleotide sequence ID" value="NZ_CP011509.1"/>
</dbReference>
<dbReference type="Gene3D" id="3.60.10.10">
    <property type="entry name" value="Endonuclease/exonuclease/phosphatase"/>
    <property type="match status" value="1"/>
</dbReference>
<dbReference type="Proteomes" id="UP000256345">
    <property type="component" value="Unassembled WGS sequence"/>
</dbReference>
<keyword evidence="4" id="KW-0540">Nuclease</keyword>
<dbReference type="SUPFAM" id="SSF56219">
    <property type="entry name" value="DNase I-like"/>
    <property type="match status" value="1"/>
</dbReference>
<feature type="domain" description="Endonuclease/exonuclease/phosphatase" evidence="2">
    <location>
        <begin position="95"/>
        <end position="413"/>
    </location>
</feature>
<feature type="compositionally biased region" description="Basic and acidic residues" evidence="1">
    <location>
        <begin position="424"/>
        <end position="434"/>
    </location>
</feature>
<keyword evidence="4" id="KW-0255">Endonuclease</keyword>
<dbReference type="AlphaFoldDB" id="A0AAC8TB23"/>
<evidence type="ECO:0000256" key="1">
    <source>
        <dbReference type="SAM" id="MobiDB-lite"/>
    </source>
</evidence>
<feature type="region of interest" description="Disordered" evidence="1">
    <location>
        <begin position="402"/>
        <end position="434"/>
    </location>
</feature>
<name>A0AAC8TB23_9BACT</name>
<evidence type="ECO:0000259" key="2">
    <source>
        <dbReference type="Pfam" id="PF03372"/>
    </source>
</evidence>
<dbReference type="Proteomes" id="UP000035579">
    <property type="component" value="Chromosome"/>
</dbReference>
<keyword evidence="4" id="KW-0378">Hydrolase</keyword>
<reference evidence="3 5" key="1">
    <citation type="submission" date="2015-05" db="EMBL/GenBank/DDBJ databases">
        <title>Genome assembly of Archangium gephyra DSM 2261.</title>
        <authorList>
            <person name="Sharma G."/>
            <person name="Subramanian S."/>
        </authorList>
    </citation>
    <scope>NUCLEOTIDE SEQUENCE [LARGE SCALE GENOMIC DNA]</scope>
    <source>
        <strain evidence="3 5">DSM 2261</strain>
    </source>
</reference>
<evidence type="ECO:0000313" key="4">
    <source>
        <dbReference type="EMBL" id="REG31077.1"/>
    </source>
</evidence>
<accession>A0AAC8TB23</accession>
<dbReference type="EMBL" id="QUMU01000006">
    <property type="protein sequence ID" value="REG31077.1"/>
    <property type="molecule type" value="Genomic_DNA"/>
</dbReference>
<dbReference type="InterPro" id="IPR005135">
    <property type="entry name" value="Endo/exonuclease/phosphatase"/>
</dbReference>
<organism evidence="3 5">
    <name type="scientific">Archangium gephyra</name>
    <dbReference type="NCBI Taxonomy" id="48"/>
    <lineage>
        <taxon>Bacteria</taxon>
        <taxon>Pseudomonadati</taxon>
        <taxon>Myxococcota</taxon>
        <taxon>Myxococcia</taxon>
        <taxon>Myxococcales</taxon>
        <taxon>Cystobacterineae</taxon>
        <taxon>Archangiaceae</taxon>
        <taxon>Archangium</taxon>
    </lineage>
</organism>